<feature type="transmembrane region" description="Helical" evidence="8">
    <location>
        <begin position="207"/>
        <end position="225"/>
    </location>
</feature>
<keyword evidence="3" id="KW-0813">Transport</keyword>
<keyword evidence="4" id="KW-1003">Cell membrane</keyword>
<name>B7GHW5_ANOFW</name>
<feature type="transmembrane region" description="Helical" evidence="8">
    <location>
        <begin position="82"/>
        <end position="98"/>
    </location>
</feature>
<dbReference type="STRING" id="491915.Aflv_1161"/>
<dbReference type="CDD" id="cd06550">
    <property type="entry name" value="TM_ABC_iron-siderophores_like"/>
    <property type="match status" value="1"/>
</dbReference>
<dbReference type="Pfam" id="PF01032">
    <property type="entry name" value="FecCD"/>
    <property type="match status" value="1"/>
</dbReference>
<dbReference type="PANTHER" id="PTHR30472">
    <property type="entry name" value="FERRIC ENTEROBACTIN TRANSPORT SYSTEM PERMEASE PROTEIN"/>
    <property type="match status" value="1"/>
</dbReference>
<dbReference type="PANTHER" id="PTHR30472:SF65">
    <property type="entry name" value="SIDEROPHORE TRANSPORT SYSTEM PERMEASE PROTEIN YFIZ-RELATED"/>
    <property type="match status" value="1"/>
</dbReference>
<dbReference type="GO" id="GO:0022857">
    <property type="term" value="F:transmembrane transporter activity"/>
    <property type="evidence" value="ECO:0007669"/>
    <property type="project" value="InterPro"/>
</dbReference>
<evidence type="ECO:0000256" key="1">
    <source>
        <dbReference type="ARBA" id="ARBA00004651"/>
    </source>
</evidence>
<keyword evidence="5 8" id="KW-0812">Transmembrane</keyword>
<feature type="transmembrane region" description="Helical" evidence="8">
    <location>
        <begin position="30"/>
        <end position="50"/>
    </location>
</feature>
<reference evidence="9 10" key="1">
    <citation type="journal article" date="2008" name="Genome Biol.">
        <title>Encapsulated in silica: genome, proteome and physiology of the thermophilic bacterium Anoxybacillus flavithermus WK1.</title>
        <authorList>
            <person name="Saw J.H."/>
            <person name="Mountain B.W."/>
            <person name="Feng L."/>
            <person name="Omelchenko M.V."/>
            <person name="Hou S."/>
            <person name="Saito J.A."/>
            <person name="Stott M.B."/>
            <person name="Li D."/>
            <person name="Zhao G."/>
            <person name="Wu J."/>
            <person name="Galperin M.Y."/>
            <person name="Koonin E.V."/>
            <person name="Makarova K.S."/>
            <person name="Wolf Y.I."/>
            <person name="Rigden D.J."/>
            <person name="Dunfield P.F."/>
            <person name="Wang L."/>
            <person name="Alam M."/>
        </authorList>
    </citation>
    <scope>NUCLEOTIDE SEQUENCE [LARGE SCALE GENOMIC DNA]</scope>
    <source>
        <strain evidence="10">DSM 21510 / WK1</strain>
    </source>
</reference>
<feature type="transmembrane region" description="Helical" evidence="8">
    <location>
        <begin position="110"/>
        <end position="128"/>
    </location>
</feature>
<keyword evidence="7 8" id="KW-0472">Membrane</keyword>
<feature type="transmembrane region" description="Helical" evidence="8">
    <location>
        <begin position="291"/>
        <end position="308"/>
    </location>
</feature>
<proteinExistence type="inferred from homology"/>
<dbReference type="FunFam" id="1.10.3470.10:FF:000001">
    <property type="entry name" value="Vitamin B12 ABC transporter permease BtuC"/>
    <property type="match status" value="1"/>
</dbReference>
<dbReference type="SUPFAM" id="SSF81345">
    <property type="entry name" value="ABC transporter involved in vitamin B12 uptake, BtuC"/>
    <property type="match status" value="1"/>
</dbReference>
<feature type="transmembrane region" description="Helical" evidence="8">
    <location>
        <begin position="320"/>
        <end position="340"/>
    </location>
</feature>
<dbReference type="InterPro" id="IPR037294">
    <property type="entry name" value="ABC_BtuC-like"/>
</dbReference>
<sequence>MSNIKERGVRREFLFLYANRKERMRMLKKFFLAFTLLITIFVCAILIGAADTTIKDVWLAITAPETNKIATMIHEVRLPREVAAVVVGAALAVAGAIMQGMTRNPLADPGLIGLTAGANAALAIMFAFFPSTNYIQTVLACFAGAAFGGLLVFSVGGKQFSPFRIVLAGAAISTFLYAVAEGIGLLYKVSKDVSMWTAGGMMGTTWHELKIVTPFICFAMLIAFWQSRQLTILSMSEEVAVGLGQQLTRVKAILFFIVIVLAGASVALVGNLAFVGLMIPHLVRSFVGTDYRFILPMSAIGGATFMLFADTIARMIHAPYETPVVAVVAVMGLPFFLFIVRKGEKGL</sequence>
<dbReference type="Gene3D" id="1.10.3470.10">
    <property type="entry name" value="ABC transporter involved in vitamin B12 uptake, BtuC"/>
    <property type="match status" value="1"/>
</dbReference>
<dbReference type="Proteomes" id="UP000000742">
    <property type="component" value="Chromosome"/>
</dbReference>
<gene>
    <name evidence="9" type="primary">fhuB</name>
    <name evidence="9" type="ordered locus">Aflv_1161</name>
</gene>
<dbReference type="InterPro" id="IPR000522">
    <property type="entry name" value="ABC_transptr_permease_BtuC"/>
</dbReference>
<dbReference type="AlphaFoldDB" id="B7GHW5"/>
<evidence type="ECO:0000256" key="7">
    <source>
        <dbReference type="ARBA" id="ARBA00023136"/>
    </source>
</evidence>
<evidence type="ECO:0000313" key="10">
    <source>
        <dbReference type="Proteomes" id="UP000000742"/>
    </source>
</evidence>
<dbReference type="KEGG" id="afl:Aflv_1161"/>
<evidence type="ECO:0000256" key="8">
    <source>
        <dbReference type="SAM" id="Phobius"/>
    </source>
</evidence>
<feature type="transmembrane region" description="Helical" evidence="8">
    <location>
        <begin position="134"/>
        <end position="153"/>
    </location>
</feature>
<dbReference type="eggNOG" id="COG0609">
    <property type="taxonomic scope" value="Bacteria"/>
</dbReference>
<evidence type="ECO:0000256" key="2">
    <source>
        <dbReference type="ARBA" id="ARBA00007935"/>
    </source>
</evidence>
<evidence type="ECO:0000256" key="4">
    <source>
        <dbReference type="ARBA" id="ARBA00022475"/>
    </source>
</evidence>
<dbReference type="GO" id="GO:0005886">
    <property type="term" value="C:plasma membrane"/>
    <property type="evidence" value="ECO:0007669"/>
    <property type="project" value="UniProtKB-SubCell"/>
</dbReference>
<evidence type="ECO:0000256" key="3">
    <source>
        <dbReference type="ARBA" id="ARBA00022448"/>
    </source>
</evidence>
<feature type="transmembrane region" description="Helical" evidence="8">
    <location>
        <begin position="253"/>
        <end position="279"/>
    </location>
</feature>
<accession>B7GHW5</accession>
<feature type="transmembrane region" description="Helical" evidence="8">
    <location>
        <begin position="165"/>
        <end position="187"/>
    </location>
</feature>
<dbReference type="HOGENOM" id="CLU_013016_1_0_9"/>
<comment type="subcellular location">
    <subcellularLocation>
        <location evidence="1">Cell membrane</location>
        <topology evidence="1">Multi-pass membrane protein</topology>
    </subcellularLocation>
</comment>
<keyword evidence="6 8" id="KW-1133">Transmembrane helix</keyword>
<dbReference type="EMBL" id="CP000922">
    <property type="protein sequence ID" value="ACJ33537.1"/>
    <property type="molecule type" value="Genomic_DNA"/>
</dbReference>
<evidence type="ECO:0000256" key="5">
    <source>
        <dbReference type="ARBA" id="ARBA00022692"/>
    </source>
</evidence>
<evidence type="ECO:0000313" key="9">
    <source>
        <dbReference type="EMBL" id="ACJ33537.1"/>
    </source>
</evidence>
<evidence type="ECO:0000256" key="6">
    <source>
        <dbReference type="ARBA" id="ARBA00022989"/>
    </source>
</evidence>
<dbReference type="GO" id="GO:0033214">
    <property type="term" value="P:siderophore-iron import into cell"/>
    <property type="evidence" value="ECO:0007669"/>
    <property type="project" value="TreeGrafter"/>
</dbReference>
<comment type="similarity">
    <text evidence="2">Belongs to the binding-protein-dependent transport system permease family. FecCD subfamily.</text>
</comment>
<protein>
    <submittedName>
        <fullName evidence="9">Ferrichrome ABC transporter (Permease)</fullName>
    </submittedName>
</protein>
<organism evidence="9 10">
    <name type="scientific">Anoxybacillus flavithermus (strain DSM 21510 / WK1)</name>
    <dbReference type="NCBI Taxonomy" id="491915"/>
    <lineage>
        <taxon>Bacteria</taxon>
        <taxon>Bacillati</taxon>
        <taxon>Bacillota</taxon>
        <taxon>Bacilli</taxon>
        <taxon>Bacillales</taxon>
        <taxon>Anoxybacillaceae</taxon>
        <taxon>Anoxybacillus</taxon>
    </lineage>
</organism>